<evidence type="ECO:0000256" key="8">
    <source>
        <dbReference type="ARBA" id="ARBA00034120"/>
    </source>
</evidence>
<dbReference type="PANTHER" id="PTHR34047">
    <property type="entry name" value="NUCLEAR INTRON MATURASE 1, MITOCHONDRIAL-RELATED"/>
    <property type="match status" value="1"/>
</dbReference>
<dbReference type="InterPro" id="IPR000477">
    <property type="entry name" value="RT_dom"/>
</dbReference>
<dbReference type="GO" id="GO:0003964">
    <property type="term" value="F:RNA-directed DNA polymerase activity"/>
    <property type="evidence" value="ECO:0007669"/>
    <property type="project" value="UniProtKB-KW"/>
</dbReference>
<evidence type="ECO:0000256" key="9">
    <source>
        <dbReference type="ARBA" id="ARBA00048173"/>
    </source>
</evidence>
<keyword evidence="3" id="KW-0548">Nucleotidyltransferase</keyword>
<protein>
    <recommendedName>
        <fullName evidence="1">RNA-directed DNA polymerase</fullName>
        <ecNumber evidence="1">2.7.7.49</ecNumber>
    </recommendedName>
</protein>
<gene>
    <name evidence="11" type="ORF">H4075_19960</name>
</gene>
<sequence>MEIKPFHRKITDLQIQQFLHFNSVHDLSHLINIDTDIIEHVLDEPKRYHEFPIPKRKGGKRLIHSPSRPLKDIQKRLSIYLTRIYHEYAPAYVHGFIRSNKKTSSRNILTNATQHLDRPYVLNIDIENFFPSINAELIKSAFNKLPFQMYSDEGASIISLLLTRNWILPAGSPASPIVSNIIFYETDIALHKYCIKNKLVYTRYADDLTFSGELINDHMTEAIKKIIIYHGFMINDKKVRLQSKQSAQYVTGIKVNNKLNVNRKYIRQLRSILHDWESNGIDIASTRYYAGKLHRYQNRLDMYTSFKASVHGKLAFLQQIKQEEPVLQGLYKRFIALKNTYM</sequence>
<dbReference type="KEGG" id="lacs:H4075_19960"/>
<comment type="catalytic activity">
    <reaction evidence="9">
        <text>DNA(n) + a 2'-deoxyribonucleoside 5'-triphosphate = DNA(n+1) + diphosphate</text>
        <dbReference type="Rhea" id="RHEA:22508"/>
        <dbReference type="Rhea" id="RHEA-COMP:17339"/>
        <dbReference type="Rhea" id="RHEA-COMP:17340"/>
        <dbReference type="ChEBI" id="CHEBI:33019"/>
        <dbReference type="ChEBI" id="CHEBI:61560"/>
        <dbReference type="ChEBI" id="CHEBI:173112"/>
        <dbReference type="EC" id="2.7.7.49"/>
    </reaction>
</comment>
<dbReference type="RefSeq" id="WP_182802575.1">
    <property type="nucleotide sequence ID" value="NZ_CP060007.1"/>
</dbReference>
<organism evidence="11 12">
    <name type="scientific">Lacibacter sediminis</name>
    <dbReference type="NCBI Taxonomy" id="2760713"/>
    <lineage>
        <taxon>Bacteria</taxon>
        <taxon>Pseudomonadati</taxon>
        <taxon>Bacteroidota</taxon>
        <taxon>Chitinophagia</taxon>
        <taxon>Chitinophagales</taxon>
        <taxon>Chitinophagaceae</taxon>
        <taxon>Lacibacter</taxon>
    </lineage>
</organism>
<dbReference type="GO" id="GO:0051607">
    <property type="term" value="P:defense response to virus"/>
    <property type="evidence" value="ECO:0007669"/>
    <property type="project" value="UniProtKB-KW"/>
</dbReference>
<dbReference type="InterPro" id="IPR000123">
    <property type="entry name" value="Reverse_transcriptase_msDNA"/>
</dbReference>
<dbReference type="EMBL" id="CP060007">
    <property type="protein sequence ID" value="QNA44313.1"/>
    <property type="molecule type" value="Genomic_DNA"/>
</dbReference>
<accession>A0A7G5XFR0</accession>
<dbReference type="CDD" id="cd03487">
    <property type="entry name" value="RT_Bac_retron_II"/>
    <property type="match status" value="1"/>
</dbReference>
<dbReference type="InterPro" id="IPR043502">
    <property type="entry name" value="DNA/RNA_pol_sf"/>
</dbReference>
<dbReference type="PROSITE" id="PS50878">
    <property type="entry name" value="RT_POL"/>
    <property type="match status" value="1"/>
</dbReference>
<dbReference type="GO" id="GO:0046872">
    <property type="term" value="F:metal ion binding"/>
    <property type="evidence" value="ECO:0007669"/>
    <property type="project" value="UniProtKB-KW"/>
</dbReference>
<keyword evidence="12" id="KW-1185">Reference proteome</keyword>
<dbReference type="EC" id="2.7.7.49" evidence="1"/>
<keyword evidence="2" id="KW-0808">Transferase</keyword>
<evidence type="ECO:0000256" key="6">
    <source>
        <dbReference type="ARBA" id="ARBA00022918"/>
    </source>
</evidence>
<evidence type="ECO:0000256" key="1">
    <source>
        <dbReference type="ARBA" id="ARBA00012493"/>
    </source>
</evidence>
<keyword evidence="4" id="KW-0479">Metal-binding</keyword>
<keyword evidence="7" id="KW-0051">Antiviral defense</keyword>
<dbReference type="PRINTS" id="PR00866">
    <property type="entry name" value="RNADNAPOLMS"/>
</dbReference>
<evidence type="ECO:0000256" key="4">
    <source>
        <dbReference type="ARBA" id="ARBA00022723"/>
    </source>
</evidence>
<evidence type="ECO:0000256" key="7">
    <source>
        <dbReference type="ARBA" id="ARBA00023118"/>
    </source>
</evidence>
<comment type="similarity">
    <text evidence="8">Belongs to the bacterial reverse transcriptase family.</text>
</comment>
<evidence type="ECO:0000256" key="2">
    <source>
        <dbReference type="ARBA" id="ARBA00022679"/>
    </source>
</evidence>
<evidence type="ECO:0000256" key="3">
    <source>
        <dbReference type="ARBA" id="ARBA00022695"/>
    </source>
</evidence>
<dbReference type="Pfam" id="PF00078">
    <property type="entry name" value="RVT_1"/>
    <property type="match status" value="1"/>
</dbReference>
<evidence type="ECO:0000256" key="5">
    <source>
        <dbReference type="ARBA" id="ARBA00022842"/>
    </source>
</evidence>
<keyword evidence="6 11" id="KW-0695">RNA-directed DNA polymerase</keyword>
<dbReference type="GO" id="GO:0003723">
    <property type="term" value="F:RNA binding"/>
    <property type="evidence" value="ECO:0007669"/>
    <property type="project" value="InterPro"/>
</dbReference>
<evidence type="ECO:0000259" key="10">
    <source>
        <dbReference type="PROSITE" id="PS50878"/>
    </source>
</evidence>
<proteinExistence type="inferred from homology"/>
<dbReference type="AlphaFoldDB" id="A0A7G5XFR0"/>
<feature type="domain" description="Reverse transcriptase" evidence="10">
    <location>
        <begin position="34"/>
        <end position="255"/>
    </location>
</feature>
<dbReference type="SUPFAM" id="SSF56672">
    <property type="entry name" value="DNA/RNA polymerases"/>
    <property type="match status" value="1"/>
</dbReference>
<dbReference type="PANTHER" id="PTHR34047:SF7">
    <property type="entry name" value="RNA-DIRECTED DNA POLYMERASE"/>
    <property type="match status" value="1"/>
</dbReference>
<dbReference type="Proteomes" id="UP000515344">
    <property type="component" value="Chromosome"/>
</dbReference>
<keyword evidence="5" id="KW-0460">Magnesium</keyword>
<reference evidence="12" key="1">
    <citation type="submission" date="2020-08" db="EMBL/GenBank/DDBJ databases">
        <title>Lacibacter sp. S13-6-6 genome sequencing.</title>
        <authorList>
            <person name="Jin L."/>
        </authorList>
    </citation>
    <scope>NUCLEOTIDE SEQUENCE [LARGE SCALE GENOMIC DNA]</scope>
    <source>
        <strain evidence="12">S13-6-6</strain>
    </source>
</reference>
<evidence type="ECO:0000313" key="11">
    <source>
        <dbReference type="EMBL" id="QNA44313.1"/>
    </source>
</evidence>
<evidence type="ECO:0000313" key="12">
    <source>
        <dbReference type="Proteomes" id="UP000515344"/>
    </source>
</evidence>
<name>A0A7G5XFR0_9BACT</name>
<dbReference type="InterPro" id="IPR051083">
    <property type="entry name" value="GrpII_Intron_Splice-Mob/Def"/>
</dbReference>